<name>A0A165CZF0_9APHY</name>
<evidence type="ECO:0000256" key="3">
    <source>
        <dbReference type="ARBA" id="ARBA00017411"/>
    </source>
</evidence>
<protein>
    <recommendedName>
        <fullName evidence="3">CST complex subunit STN1</fullName>
    </recommendedName>
    <alternativeName>
        <fullName evidence="8">Suppressor of cdc thirteen homolog</fullName>
    </alternativeName>
</protein>
<feature type="compositionally biased region" description="Polar residues" evidence="9">
    <location>
        <begin position="320"/>
        <end position="329"/>
    </location>
</feature>
<proteinExistence type="predicted"/>
<feature type="compositionally biased region" description="Polar residues" evidence="9">
    <location>
        <begin position="40"/>
        <end position="50"/>
    </location>
</feature>
<dbReference type="PANTHER" id="PTHR13989">
    <property type="entry name" value="REPLICATION PROTEIN A-RELATED"/>
    <property type="match status" value="1"/>
</dbReference>
<evidence type="ECO:0000256" key="7">
    <source>
        <dbReference type="ARBA" id="ARBA00023242"/>
    </source>
</evidence>
<keyword evidence="7" id="KW-0539">Nucleus</keyword>
<evidence type="ECO:0000256" key="5">
    <source>
        <dbReference type="ARBA" id="ARBA00022895"/>
    </source>
</evidence>
<reference evidence="10 11" key="1">
    <citation type="journal article" date="2016" name="Mol. Biol. Evol.">
        <title>Comparative Genomics of Early-Diverging Mushroom-Forming Fungi Provides Insights into the Origins of Lignocellulose Decay Capabilities.</title>
        <authorList>
            <person name="Nagy L.G."/>
            <person name="Riley R."/>
            <person name="Tritt A."/>
            <person name="Adam C."/>
            <person name="Daum C."/>
            <person name="Floudas D."/>
            <person name="Sun H."/>
            <person name="Yadav J.S."/>
            <person name="Pangilinan J."/>
            <person name="Larsson K.H."/>
            <person name="Matsuura K."/>
            <person name="Barry K."/>
            <person name="Labutti K."/>
            <person name="Kuo R."/>
            <person name="Ohm R.A."/>
            <person name="Bhattacharya S.S."/>
            <person name="Shirouzu T."/>
            <person name="Yoshinaga Y."/>
            <person name="Martin F.M."/>
            <person name="Grigoriev I.V."/>
            <person name="Hibbett D.S."/>
        </authorList>
    </citation>
    <scope>NUCLEOTIDE SEQUENCE [LARGE SCALE GENOMIC DNA]</scope>
    <source>
        <strain evidence="10 11">93-53</strain>
    </source>
</reference>
<evidence type="ECO:0000256" key="1">
    <source>
        <dbReference type="ARBA" id="ARBA00004123"/>
    </source>
</evidence>
<feature type="region of interest" description="Disordered" evidence="9">
    <location>
        <begin position="286"/>
        <end position="360"/>
    </location>
</feature>
<evidence type="ECO:0000256" key="9">
    <source>
        <dbReference type="SAM" id="MobiDB-lite"/>
    </source>
</evidence>
<evidence type="ECO:0000256" key="8">
    <source>
        <dbReference type="ARBA" id="ARBA00030039"/>
    </source>
</evidence>
<keyword evidence="11" id="KW-1185">Reference proteome</keyword>
<dbReference type="RefSeq" id="XP_040761549.1">
    <property type="nucleotide sequence ID" value="XM_040902030.1"/>
</dbReference>
<dbReference type="GO" id="GO:0000781">
    <property type="term" value="C:chromosome, telomeric region"/>
    <property type="evidence" value="ECO:0007669"/>
    <property type="project" value="UniProtKB-SubCell"/>
</dbReference>
<dbReference type="EMBL" id="KV427641">
    <property type="protein sequence ID" value="KZT03809.1"/>
    <property type="molecule type" value="Genomic_DNA"/>
</dbReference>
<gene>
    <name evidence="10" type="ORF">LAESUDRAFT_325810</name>
</gene>
<feature type="compositionally biased region" description="Polar residues" evidence="9">
    <location>
        <begin position="1"/>
        <end position="26"/>
    </location>
</feature>
<dbReference type="InterPro" id="IPR040260">
    <property type="entry name" value="RFA2-like"/>
</dbReference>
<feature type="compositionally biased region" description="Polar residues" evidence="9">
    <location>
        <begin position="410"/>
        <end position="427"/>
    </location>
</feature>
<evidence type="ECO:0000256" key="6">
    <source>
        <dbReference type="ARBA" id="ARBA00023125"/>
    </source>
</evidence>
<feature type="region of interest" description="Disordered" evidence="9">
    <location>
        <begin position="1"/>
        <end position="76"/>
    </location>
</feature>
<feature type="compositionally biased region" description="Low complexity" evidence="9">
    <location>
        <begin position="62"/>
        <end position="74"/>
    </location>
</feature>
<dbReference type="GO" id="GO:0005634">
    <property type="term" value="C:nucleus"/>
    <property type="evidence" value="ECO:0007669"/>
    <property type="project" value="UniProtKB-SubCell"/>
</dbReference>
<dbReference type="InterPro" id="IPR012340">
    <property type="entry name" value="NA-bd_OB-fold"/>
</dbReference>
<evidence type="ECO:0000313" key="10">
    <source>
        <dbReference type="EMBL" id="KZT03809.1"/>
    </source>
</evidence>
<evidence type="ECO:0000313" key="11">
    <source>
        <dbReference type="Proteomes" id="UP000076871"/>
    </source>
</evidence>
<evidence type="ECO:0000256" key="2">
    <source>
        <dbReference type="ARBA" id="ARBA00004574"/>
    </source>
</evidence>
<feature type="region of interest" description="Disordered" evidence="9">
    <location>
        <begin position="521"/>
        <end position="544"/>
    </location>
</feature>
<dbReference type="GeneID" id="63819061"/>
<dbReference type="OrthoDB" id="77828at2759"/>
<comment type="subcellular location">
    <subcellularLocation>
        <location evidence="2">Chromosome</location>
        <location evidence="2">Telomere</location>
    </subcellularLocation>
    <subcellularLocation>
        <location evidence="1">Nucleus</location>
    </subcellularLocation>
</comment>
<sequence length="732" mass="80170">MSKTASVSSANTQKITRPSSFLPSPSRQRRLAVIEAATRAYSTPQPTASRNAEKSPSETTGKPVVSPKTPSTVPGAPSAAEIWKWTLSKDAVSPCFAKDVMNMQDSGAKDAEFFWLGRVPCRSVHLVGLLVGVQVYESRAIYSLDDGTAVIDCVYKHPPLQAPIAAVRKPKLKTQTGNHPQHGLSSPYKRPAASTSKVTFNALPAAPPLLPKPVAYVGASVSVTGRVVNRGEGRLVLVDEIKRCSSPNDEPNHWLAVTHLHQTSYFAPDMGLFVIPKATARPLVMPESKPASSANGKEKASDESAGEVQAQMVATPDIAASQTPASSRAPSVDGSREFTSSKVVGSEPQSPPRLRHPTRLHTRDLTANTFRIYLKHYMDHAPPLHARARSRSVSPSPPSSDGRAGMIGSPSGSTNLLSKMQTKSSASARAREEYVRTWASVEKTSRPAHARRQPTAETERTPRASKKRPSIHSVIDEDTDYDDEDVSRTVRGFTLSYLRRVPELALLARRVVDAEARRRAREERKHATHTQTYTQDKHIRKLQGSSAESKALKVKRLFRFAIRQLYDEGSIVLWDGPTRPLSSASISTQGFDHLWKVNSSSSRTAGSVIHDTLVFDDDEEELSDPPPDEEAYLPLTSTYLSGVVAHAITEIMARTAAKASMSKRPRRTDDLSTPLQPPMPPPGPTPAEILAFLRRDTRWARVGEWAVKDALEWGRKEGSMWCVGHGRWELCG</sequence>
<dbReference type="Gene3D" id="2.40.50.140">
    <property type="entry name" value="Nucleic acid-binding proteins"/>
    <property type="match status" value="1"/>
</dbReference>
<dbReference type="Proteomes" id="UP000076871">
    <property type="component" value="Unassembled WGS sequence"/>
</dbReference>
<dbReference type="STRING" id="1314785.A0A165CZF0"/>
<accession>A0A165CZF0</accession>
<keyword evidence="4" id="KW-0158">Chromosome</keyword>
<dbReference type="GO" id="GO:0003677">
    <property type="term" value="F:DNA binding"/>
    <property type="evidence" value="ECO:0007669"/>
    <property type="project" value="UniProtKB-KW"/>
</dbReference>
<keyword evidence="6" id="KW-0238">DNA-binding</keyword>
<feature type="compositionally biased region" description="Pro residues" evidence="9">
    <location>
        <begin position="675"/>
        <end position="684"/>
    </location>
</feature>
<feature type="region of interest" description="Disordered" evidence="9">
    <location>
        <begin position="384"/>
        <end position="479"/>
    </location>
</feature>
<organism evidence="10 11">
    <name type="scientific">Laetiporus sulphureus 93-53</name>
    <dbReference type="NCBI Taxonomy" id="1314785"/>
    <lineage>
        <taxon>Eukaryota</taxon>
        <taxon>Fungi</taxon>
        <taxon>Dikarya</taxon>
        <taxon>Basidiomycota</taxon>
        <taxon>Agaricomycotina</taxon>
        <taxon>Agaricomycetes</taxon>
        <taxon>Polyporales</taxon>
        <taxon>Laetiporus</taxon>
    </lineage>
</organism>
<dbReference type="AlphaFoldDB" id="A0A165CZF0"/>
<evidence type="ECO:0000256" key="4">
    <source>
        <dbReference type="ARBA" id="ARBA00022454"/>
    </source>
</evidence>
<dbReference type="InParanoid" id="A0A165CZF0"/>
<dbReference type="PANTHER" id="PTHR13989:SF33">
    <property type="entry name" value="CST COMPLEX SUBUNIT STN1"/>
    <property type="match status" value="1"/>
</dbReference>
<keyword evidence="5" id="KW-0779">Telomere</keyword>
<feature type="region of interest" description="Disordered" evidence="9">
    <location>
        <begin position="658"/>
        <end position="684"/>
    </location>
</feature>